<keyword evidence="1" id="KW-0694">RNA-binding</keyword>
<organism evidence="2 3">
    <name type="scientific">Petrocella atlantisensis</name>
    <dbReference type="NCBI Taxonomy" id="2173034"/>
    <lineage>
        <taxon>Bacteria</taxon>
        <taxon>Bacillati</taxon>
        <taxon>Bacillota</taxon>
        <taxon>Clostridia</taxon>
        <taxon>Lachnospirales</taxon>
        <taxon>Vallitaleaceae</taxon>
        <taxon>Petrocella</taxon>
    </lineage>
</organism>
<dbReference type="Pfam" id="PF13275">
    <property type="entry name" value="S4_2"/>
    <property type="match status" value="1"/>
</dbReference>
<dbReference type="AlphaFoldDB" id="A0A3P7PX05"/>
<evidence type="ECO:0000256" key="1">
    <source>
        <dbReference type="PROSITE-ProRule" id="PRU00182"/>
    </source>
</evidence>
<dbReference type="GO" id="GO:0003723">
    <property type="term" value="F:RNA binding"/>
    <property type="evidence" value="ECO:0007669"/>
    <property type="project" value="UniProtKB-KW"/>
</dbReference>
<dbReference type="EMBL" id="LR130778">
    <property type="protein sequence ID" value="VDN47751.1"/>
    <property type="molecule type" value="Genomic_DNA"/>
</dbReference>
<dbReference type="SUPFAM" id="SSF55174">
    <property type="entry name" value="Alpha-L RNA-binding motif"/>
    <property type="match status" value="1"/>
</dbReference>
<reference evidence="2 3" key="1">
    <citation type="submission" date="2018-09" db="EMBL/GenBank/DDBJ databases">
        <authorList>
            <person name="Postec A."/>
        </authorList>
    </citation>
    <scope>NUCLEOTIDE SEQUENCE [LARGE SCALE GENOMIC DNA]</scope>
    <source>
        <strain evidence="2">70B-A</strain>
    </source>
</reference>
<accession>A0A3P7PX05</accession>
<dbReference type="Gene3D" id="3.10.290.10">
    <property type="entry name" value="RNA-binding S4 domain"/>
    <property type="match status" value="1"/>
</dbReference>
<dbReference type="KEGG" id="cbar:PATL70BA_1860"/>
<protein>
    <submittedName>
        <fullName evidence="2">RNA binding protein involved in ribosome maturation</fullName>
    </submittedName>
</protein>
<evidence type="ECO:0000313" key="3">
    <source>
        <dbReference type="Proteomes" id="UP000279029"/>
    </source>
</evidence>
<dbReference type="RefSeq" id="WP_330509771.1">
    <property type="nucleotide sequence ID" value="NZ_LR130778.1"/>
</dbReference>
<evidence type="ECO:0000313" key="2">
    <source>
        <dbReference type="EMBL" id="VDN47751.1"/>
    </source>
</evidence>
<dbReference type="InterPro" id="IPR036986">
    <property type="entry name" value="S4_RNA-bd_sf"/>
</dbReference>
<gene>
    <name evidence="2" type="primary">rlbA</name>
    <name evidence="2" type="ORF">PATL70BA_1860</name>
</gene>
<dbReference type="CDD" id="cd00165">
    <property type="entry name" value="S4"/>
    <property type="match status" value="1"/>
</dbReference>
<keyword evidence="3" id="KW-1185">Reference proteome</keyword>
<proteinExistence type="predicted"/>
<dbReference type="PROSITE" id="PS50889">
    <property type="entry name" value="S4"/>
    <property type="match status" value="1"/>
</dbReference>
<name>A0A3P7PX05_9FIRM</name>
<sequence>MGDEMKEIIINTEFIKLGALLKLAGIADSGVHAKIMILNGEVKYNGQIEYQRGKKVRDGDEIEVSGYDSILVKYVD</sequence>
<dbReference type="Proteomes" id="UP000279029">
    <property type="component" value="Chromosome"/>
</dbReference>